<evidence type="ECO:0000313" key="2">
    <source>
        <dbReference type="Proteomes" id="UP000515140"/>
    </source>
</evidence>
<gene>
    <name evidence="3" type="primary">LOC110197136</name>
</gene>
<evidence type="ECO:0000313" key="3">
    <source>
        <dbReference type="RefSeq" id="XP_020826452.1"/>
    </source>
</evidence>
<reference evidence="3" key="1">
    <citation type="submission" date="2025-08" db="UniProtKB">
        <authorList>
            <consortium name="RefSeq"/>
        </authorList>
    </citation>
    <scope>IDENTIFICATION</scope>
    <source>
        <tissue evidence="3">Spleen</tissue>
    </source>
</reference>
<keyword evidence="2" id="KW-1185">Reference proteome</keyword>
<dbReference type="AlphaFoldDB" id="A0A6P5IWD3"/>
<accession>A0A6P5IWD3</accession>
<dbReference type="Proteomes" id="UP000515140">
    <property type="component" value="Unplaced"/>
</dbReference>
<dbReference type="InParanoid" id="A0A6P5IWD3"/>
<dbReference type="KEGG" id="pcw:110197136"/>
<dbReference type="GeneID" id="110197136"/>
<protein>
    <submittedName>
        <fullName evidence="3">Uncharacterized protein LOC110197136 isoform X1</fullName>
    </submittedName>
</protein>
<sequence>MRGEKAPLDLDFKGEYRRPARTELNRYIRLRRRKCQGQRSAAGHPPIPATGSHGCQPQGRCKGQTQADPHISWGPALQIPDGDRDSGCVDECFGAARSPAQGLQPLLGPALPRPASSSSAARGVCNVLSHLHSHKRRCHQSCPPPAGTAAARPTCSLEDGRPPQSSSAGSWAPLALLGCSCWTAAQSAVKHSLAEDPDKFKHL</sequence>
<feature type="region of interest" description="Disordered" evidence="1">
    <location>
        <begin position="35"/>
        <end position="67"/>
    </location>
</feature>
<dbReference type="RefSeq" id="XP_020826452.1">
    <property type="nucleotide sequence ID" value="XM_020970793.1"/>
</dbReference>
<feature type="region of interest" description="Disordered" evidence="1">
    <location>
        <begin position="138"/>
        <end position="167"/>
    </location>
</feature>
<proteinExistence type="predicted"/>
<organism evidence="2 3">
    <name type="scientific">Phascolarctos cinereus</name>
    <name type="common">Koala</name>
    <dbReference type="NCBI Taxonomy" id="38626"/>
    <lineage>
        <taxon>Eukaryota</taxon>
        <taxon>Metazoa</taxon>
        <taxon>Chordata</taxon>
        <taxon>Craniata</taxon>
        <taxon>Vertebrata</taxon>
        <taxon>Euteleostomi</taxon>
        <taxon>Mammalia</taxon>
        <taxon>Metatheria</taxon>
        <taxon>Diprotodontia</taxon>
        <taxon>Phascolarctidae</taxon>
        <taxon>Phascolarctos</taxon>
    </lineage>
</organism>
<evidence type="ECO:0000256" key="1">
    <source>
        <dbReference type="SAM" id="MobiDB-lite"/>
    </source>
</evidence>
<name>A0A6P5IWD3_PHACI</name>